<name>A0AAI8SK00_MYCAV</name>
<proteinExistence type="predicted"/>
<dbReference type="AlphaFoldDB" id="A0AAI8SK00"/>
<dbReference type="PANTHER" id="PTHR43135:SF3">
    <property type="entry name" value="ALPHA-D-RIBOSE 1-METHYLPHOSPHONATE 5-TRIPHOSPHATE DIPHOSPHATASE"/>
    <property type="match status" value="1"/>
</dbReference>
<dbReference type="GO" id="GO:0016810">
    <property type="term" value="F:hydrolase activity, acting on carbon-nitrogen (but not peptide) bonds"/>
    <property type="evidence" value="ECO:0007669"/>
    <property type="project" value="InterPro"/>
</dbReference>
<accession>A0AAI8SK00</accession>
<dbReference type="Proteomes" id="UP000327362">
    <property type="component" value="Chromosome"/>
</dbReference>
<dbReference type="InterPro" id="IPR011059">
    <property type="entry name" value="Metal-dep_hydrolase_composite"/>
</dbReference>
<organism evidence="2 3">
    <name type="scientific">Mycobacterium avium subsp. hominissuis</name>
    <dbReference type="NCBI Taxonomy" id="439334"/>
    <lineage>
        <taxon>Bacteria</taxon>
        <taxon>Bacillati</taxon>
        <taxon>Actinomycetota</taxon>
        <taxon>Actinomycetes</taxon>
        <taxon>Mycobacteriales</taxon>
        <taxon>Mycobacteriaceae</taxon>
        <taxon>Mycobacterium</taxon>
        <taxon>Mycobacterium avium complex (MAC)</taxon>
    </lineage>
</organism>
<dbReference type="SUPFAM" id="SSF51556">
    <property type="entry name" value="Metallo-dependent hydrolases"/>
    <property type="match status" value="1"/>
</dbReference>
<dbReference type="Gene3D" id="2.30.40.10">
    <property type="entry name" value="Urease, subunit C, domain 1"/>
    <property type="match status" value="1"/>
</dbReference>
<evidence type="ECO:0000259" key="1">
    <source>
        <dbReference type="Pfam" id="PF01979"/>
    </source>
</evidence>
<dbReference type="Gene3D" id="3.20.20.140">
    <property type="entry name" value="Metal-dependent hydrolases"/>
    <property type="match status" value="1"/>
</dbReference>
<dbReference type="InterPro" id="IPR051781">
    <property type="entry name" value="Metallo-dep_Hydrolase"/>
</dbReference>
<reference evidence="2 3" key="1">
    <citation type="submission" date="2019-09" db="EMBL/GenBank/DDBJ databases">
        <title>Complete genome sequence of Mycobacterium avium subsp. hominissuis strain JP-H-1.</title>
        <authorList>
            <person name="Kinoshita Y."/>
            <person name="Niwa H."/>
            <person name="Uchida-Fujii E."/>
            <person name="Nukada T."/>
        </authorList>
    </citation>
    <scope>NUCLEOTIDE SEQUENCE [LARGE SCALE GENOMIC DNA]</scope>
    <source>
        <strain evidence="2 3">JP-H-1</strain>
    </source>
</reference>
<dbReference type="EMBL" id="AP020326">
    <property type="protein sequence ID" value="BBN46644.1"/>
    <property type="molecule type" value="Genomic_DNA"/>
</dbReference>
<dbReference type="InterPro" id="IPR032466">
    <property type="entry name" value="Metal_Hydrolase"/>
</dbReference>
<sequence length="143" mass="15181">MVEHGTFLVSTRRLAEGMDVSHAPPELQAKAAQMFPKSRTSILAAHRAGVKIAVGTDAPAIPHGRNADELVTLVEWGLPPVAVLRAATVTAAELINSSDRGRLAEGYLADVIAVPGNPLEDITVTQHVSFVMKGGKVYVHNQN</sequence>
<dbReference type="PANTHER" id="PTHR43135">
    <property type="entry name" value="ALPHA-D-RIBOSE 1-METHYLPHOSPHONATE 5-TRIPHOSPHATE DIPHOSPHATASE"/>
    <property type="match status" value="1"/>
</dbReference>
<dbReference type="InterPro" id="IPR006680">
    <property type="entry name" value="Amidohydro-rel"/>
</dbReference>
<gene>
    <name evidence="2" type="ORF">JPH1_11190</name>
</gene>
<protein>
    <recommendedName>
        <fullName evidence="1">Amidohydrolase-related domain-containing protein</fullName>
    </recommendedName>
</protein>
<dbReference type="Pfam" id="PF01979">
    <property type="entry name" value="Amidohydro_1"/>
    <property type="match status" value="1"/>
</dbReference>
<evidence type="ECO:0000313" key="3">
    <source>
        <dbReference type="Proteomes" id="UP000327362"/>
    </source>
</evidence>
<feature type="domain" description="Amidohydrolase-related" evidence="1">
    <location>
        <begin position="1"/>
        <end position="137"/>
    </location>
</feature>
<evidence type="ECO:0000313" key="2">
    <source>
        <dbReference type="EMBL" id="BBN46644.1"/>
    </source>
</evidence>